<feature type="compositionally biased region" description="Acidic residues" evidence="1">
    <location>
        <begin position="254"/>
        <end position="274"/>
    </location>
</feature>
<dbReference type="InterPro" id="IPR001810">
    <property type="entry name" value="F-box_dom"/>
</dbReference>
<feature type="compositionally biased region" description="Low complexity" evidence="1">
    <location>
        <begin position="388"/>
        <end position="413"/>
    </location>
</feature>
<protein>
    <recommendedName>
        <fullName evidence="2">F-box domain-containing protein</fullName>
    </recommendedName>
</protein>
<keyword evidence="4" id="KW-1185">Reference proteome</keyword>
<feature type="compositionally biased region" description="Low complexity" evidence="1">
    <location>
        <begin position="453"/>
        <end position="499"/>
    </location>
</feature>
<comment type="caution">
    <text evidence="3">The sequence shown here is derived from an EMBL/GenBank/DDBJ whole genome shotgun (WGS) entry which is preliminary data.</text>
</comment>
<feature type="region of interest" description="Disordered" evidence="1">
    <location>
        <begin position="372"/>
        <end position="421"/>
    </location>
</feature>
<feature type="compositionally biased region" description="Low complexity" evidence="1">
    <location>
        <begin position="514"/>
        <end position="549"/>
    </location>
</feature>
<feature type="region of interest" description="Disordered" evidence="1">
    <location>
        <begin position="436"/>
        <end position="565"/>
    </location>
</feature>
<feature type="region of interest" description="Disordered" evidence="1">
    <location>
        <begin position="251"/>
        <end position="304"/>
    </location>
</feature>
<dbReference type="Proteomes" id="UP001530315">
    <property type="component" value="Unassembled WGS sequence"/>
</dbReference>
<dbReference type="EMBL" id="JALLAZ020000916">
    <property type="protein sequence ID" value="KAL3784789.1"/>
    <property type="molecule type" value="Genomic_DNA"/>
</dbReference>
<evidence type="ECO:0000259" key="2">
    <source>
        <dbReference type="Pfam" id="PF00646"/>
    </source>
</evidence>
<sequence length="966" mass="103543">MVIVITLSAHRSVKLMKQLLSMRLPVAKLFVKHMRVEDQVGLLRHGFGGGGGKSSSAERGGGGDEDNGGGGAVAVALLLVIALTAFPNDNEGGEADNDAADAEWAIDDCHPTEDGVPRAQVSHAIGHAGAHSLDYTGHVKARHQAGFDAWELVVDGDGMSSFTSSPSYSIGNGFILRLIARVKLSRDEIVQSIFCHVVCGDDDLRGRGLYIAENYDFNEIKIRLTLWTDHLTGSGGISPNARKKVRGFLSPLNDAEEGGDGSGDEDDNEDDKEDDKDKDYVPSDLESLVRGTLPQHRVTKLSPRQPVEMFELRALFGGGAGGRQGTMMGMAVGGDASYDGGSAVGSARTPIYSLGGGGGWGGEGMAMQTQMMDHAQSSSSGNNGGGNNNNPSSSLLLLPQGGRSPLLSSSNDVGGVGGGNEDVVVSAMQKEGILTYHPTTSSAPTVTPPPATTGPTSTGSSDPPTVVVETGSPSGPSSPAPTTGSTTSSPTTTSSSSSPVANHTTDEPTTGEDVPTTSPTDLPVVVVVVPATEAPTPGEELPVVAPTTKPVDDPTPKPMVTPTRKPSLTLHQHRRVPIETMRLEVGADPYHRPRQDALKMRPAKKTRCCSVDDDGGDIDDDIDDGGGVIGESSPLPLDAFMLVMEFLHPRDLLHTAFTCKSIRDVVSTRMVVRSALVHGGHAKKTMEELHVLMSAHSMHVPSPLRLLRIVNGKVCEFCQRDRVNHVRPGIGVFACWDCVTSRRGDATHPTLTRTWKTSWVRYAKSQERYDAILGHRRVASNLYGSKYFLWSEHRTDGRGEKVGPIVAWGDVDRICNHLQSVDAGMDGAIDEYLENNLTAPPVERYDEFNDAFADARSRAEAAAHERFESARAKKAKTKEGKIAKAEKMLAELTAMIDEPFRAFVMERRPNPEFSSSAINDKLRLITDMNLMDMDYLSDDDPCEASLKNYLRNMLVDVQALFRVALG</sequence>
<evidence type="ECO:0000256" key="1">
    <source>
        <dbReference type="SAM" id="MobiDB-lite"/>
    </source>
</evidence>
<dbReference type="Pfam" id="PF00646">
    <property type="entry name" value="F-box"/>
    <property type="match status" value="1"/>
</dbReference>
<feature type="region of interest" description="Disordered" evidence="1">
    <location>
        <begin position="47"/>
        <end position="66"/>
    </location>
</feature>
<reference evidence="3 4" key="1">
    <citation type="submission" date="2024-10" db="EMBL/GenBank/DDBJ databases">
        <title>Updated reference genomes for cyclostephanoid diatoms.</title>
        <authorList>
            <person name="Roberts W.R."/>
            <person name="Alverson A.J."/>
        </authorList>
    </citation>
    <scope>NUCLEOTIDE SEQUENCE [LARGE SCALE GENOMIC DNA]</scope>
    <source>
        <strain evidence="3 4">AJA276-08</strain>
    </source>
</reference>
<evidence type="ECO:0000313" key="4">
    <source>
        <dbReference type="Proteomes" id="UP001530315"/>
    </source>
</evidence>
<proteinExistence type="predicted"/>
<feature type="region of interest" description="Disordered" evidence="1">
    <location>
        <begin position="598"/>
        <end position="617"/>
    </location>
</feature>
<dbReference type="AlphaFoldDB" id="A0ABD3PAJ5"/>
<accession>A0ABD3PAJ5</accession>
<organism evidence="3 4">
    <name type="scientific">Stephanodiscus triporus</name>
    <dbReference type="NCBI Taxonomy" id="2934178"/>
    <lineage>
        <taxon>Eukaryota</taxon>
        <taxon>Sar</taxon>
        <taxon>Stramenopiles</taxon>
        <taxon>Ochrophyta</taxon>
        <taxon>Bacillariophyta</taxon>
        <taxon>Coscinodiscophyceae</taxon>
        <taxon>Thalassiosirophycidae</taxon>
        <taxon>Stephanodiscales</taxon>
        <taxon>Stephanodiscaceae</taxon>
        <taxon>Stephanodiscus</taxon>
    </lineage>
</organism>
<gene>
    <name evidence="3" type="ORF">ACHAW5_009806</name>
</gene>
<feature type="domain" description="F-box" evidence="2">
    <location>
        <begin position="635"/>
        <end position="669"/>
    </location>
</feature>
<dbReference type="InterPro" id="IPR036047">
    <property type="entry name" value="F-box-like_dom_sf"/>
</dbReference>
<name>A0ABD3PAJ5_9STRA</name>
<dbReference type="SUPFAM" id="SSF81383">
    <property type="entry name" value="F-box domain"/>
    <property type="match status" value="1"/>
</dbReference>
<evidence type="ECO:0000313" key="3">
    <source>
        <dbReference type="EMBL" id="KAL3784789.1"/>
    </source>
</evidence>